<feature type="transmembrane region" description="Helical" evidence="11">
    <location>
        <begin position="277"/>
        <end position="302"/>
    </location>
</feature>
<comment type="caution">
    <text evidence="13">The sequence shown here is derived from an EMBL/GenBank/DDBJ whole genome shotgun (WGS) entry which is preliminary data.</text>
</comment>
<comment type="subcellular location">
    <subcellularLocation>
        <location evidence="1">Cell membrane</location>
    </subcellularLocation>
</comment>
<evidence type="ECO:0000259" key="12">
    <source>
        <dbReference type="Pfam" id="PF00535"/>
    </source>
</evidence>
<keyword evidence="4 13" id="KW-0808">Transferase</keyword>
<evidence type="ECO:0000256" key="2">
    <source>
        <dbReference type="ARBA" id="ARBA00022475"/>
    </source>
</evidence>
<feature type="transmembrane region" description="Helical" evidence="11">
    <location>
        <begin position="309"/>
        <end position="325"/>
    </location>
</feature>
<evidence type="ECO:0000313" key="13">
    <source>
        <dbReference type="EMBL" id="MYL18979.1"/>
    </source>
</evidence>
<dbReference type="GO" id="GO:0016117">
    <property type="term" value="P:carotenoid biosynthetic process"/>
    <property type="evidence" value="ECO:0007669"/>
    <property type="project" value="UniProtKB-KW"/>
</dbReference>
<comment type="similarity">
    <text evidence="9">Belongs to the glycosyltransferase 2 family. CrtQ subfamily.</text>
</comment>
<dbReference type="SUPFAM" id="SSF53448">
    <property type="entry name" value="Nucleotide-diphospho-sugar transferases"/>
    <property type="match status" value="1"/>
</dbReference>
<sequence>MSLLWFIILVLGLIVMNLWTIINSLFLYPLRADKQEQTDQKVSLLVPLRNERDNVEGLISSLSTLTYPNLEMLLLDDHSEDGTYEELLSLTAGDPRYTILQGKELPDGWNGKVHACHQLSEKAEGDYLFFLDADARVVPTVIEKTLGTMRKRKAAMLSGFPFYPNHHFLSHMLVPLQHMVVLLHLPLFIANRTTKPMFTAACGIFIMIERSAYQAVGGHESVKDSLVEDVHLAREVKKNGYRMILANITSSALSYMYESNQETWAGFKKNLYTGIGRSTWMVVFLTLLYAILFVLPGALAVFGTGTGTLYMLLPYVLLIMFKMYVDARTGHPLWLSFLMPAAGALLIAMMWASMLVHKRGRSYQWKGRSYQ</sequence>
<feature type="transmembrane region" description="Helical" evidence="11">
    <location>
        <begin position="6"/>
        <end position="28"/>
    </location>
</feature>
<dbReference type="InterPro" id="IPR029044">
    <property type="entry name" value="Nucleotide-diphossugar_trans"/>
</dbReference>
<protein>
    <recommendedName>
        <fullName evidence="10">4,4'-diaponeurosporenoate glycosyltransferase</fullName>
    </recommendedName>
</protein>
<dbReference type="AlphaFoldDB" id="A0A845DQ13"/>
<evidence type="ECO:0000256" key="10">
    <source>
        <dbReference type="ARBA" id="ARBA00040345"/>
    </source>
</evidence>
<reference evidence="13 14" key="1">
    <citation type="submission" date="2019-11" db="EMBL/GenBank/DDBJ databases">
        <title>Genome sequences of 17 halophilic strains isolated from different environments.</title>
        <authorList>
            <person name="Furrow R.E."/>
        </authorList>
    </citation>
    <scope>NUCLEOTIDE SEQUENCE [LARGE SCALE GENOMIC DNA]</scope>
    <source>
        <strain evidence="13 14">22511_23_Filter</strain>
    </source>
</reference>
<evidence type="ECO:0000256" key="9">
    <source>
        <dbReference type="ARBA" id="ARBA00038120"/>
    </source>
</evidence>
<keyword evidence="11" id="KW-1133">Transmembrane helix</keyword>
<dbReference type="Pfam" id="PF00535">
    <property type="entry name" value="Glycos_transf_2"/>
    <property type="match status" value="1"/>
</dbReference>
<dbReference type="PANTHER" id="PTHR43646">
    <property type="entry name" value="GLYCOSYLTRANSFERASE"/>
    <property type="match status" value="1"/>
</dbReference>
<evidence type="ECO:0000256" key="5">
    <source>
        <dbReference type="ARBA" id="ARBA00022746"/>
    </source>
</evidence>
<evidence type="ECO:0000256" key="7">
    <source>
        <dbReference type="ARBA" id="ARBA00037281"/>
    </source>
</evidence>
<comment type="function">
    <text evidence="7">Catalyzes the glycosylation of 4,4'-diaponeurosporenoate, i.e. the esterification of glucose at the C1'' position with the carboxyl group of 4,4'-diaponeurosporenic acid, to form glycosyl-4,4'-diaponeurosporenoate. This is a step in the biosynthesis of staphyloxanthin, an orange pigment present in most staphylococci strains.</text>
</comment>
<keyword evidence="5" id="KW-0125">Carotenoid biosynthesis</keyword>
<dbReference type="GO" id="GO:0016757">
    <property type="term" value="F:glycosyltransferase activity"/>
    <property type="evidence" value="ECO:0007669"/>
    <property type="project" value="UniProtKB-KW"/>
</dbReference>
<evidence type="ECO:0000256" key="6">
    <source>
        <dbReference type="ARBA" id="ARBA00023136"/>
    </source>
</evidence>
<evidence type="ECO:0000256" key="11">
    <source>
        <dbReference type="SAM" id="Phobius"/>
    </source>
</evidence>
<dbReference type="EMBL" id="WMET01000001">
    <property type="protein sequence ID" value="MYL18979.1"/>
    <property type="molecule type" value="Genomic_DNA"/>
</dbReference>
<evidence type="ECO:0000256" key="3">
    <source>
        <dbReference type="ARBA" id="ARBA00022676"/>
    </source>
</evidence>
<accession>A0A845DQ13</accession>
<dbReference type="Proteomes" id="UP000460949">
    <property type="component" value="Unassembled WGS sequence"/>
</dbReference>
<comment type="pathway">
    <text evidence="8">Carotenoid biosynthesis; staphyloxanthin biosynthesis; staphyloxanthin from farnesyl diphosphate: step 4/5.</text>
</comment>
<dbReference type="GO" id="GO:0005886">
    <property type="term" value="C:plasma membrane"/>
    <property type="evidence" value="ECO:0007669"/>
    <property type="project" value="UniProtKB-SubCell"/>
</dbReference>
<keyword evidence="3" id="KW-0328">Glycosyltransferase</keyword>
<dbReference type="Gene3D" id="3.90.550.10">
    <property type="entry name" value="Spore Coat Polysaccharide Biosynthesis Protein SpsA, Chain A"/>
    <property type="match status" value="1"/>
</dbReference>
<name>A0A845DQ13_9BACI</name>
<gene>
    <name evidence="13" type="ORF">GLW04_03700</name>
</gene>
<feature type="transmembrane region" description="Helical" evidence="11">
    <location>
        <begin position="337"/>
        <end position="356"/>
    </location>
</feature>
<evidence type="ECO:0000313" key="14">
    <source>
        <dbReference type="Proteomes" id="UP000460949"/>
    </source>
</evidence>
<keyword evidence="6 11" id="KW-0472">Membrane</keyword>
<dbReference type="PANTHER" id="PTHR43646:SF2">
    <property type="entry name" value="GLYCOSYLTRANSFERASE 2-LIKE DOMAIN-CONTAINING PROTEIN"/>
    <property type="match status" value="1"/>
</dbReference>
<keyword evidence="11" id="KW-0812">Transmembrane</keyword>
<organism evidence="13 14">
    <name type="scientific">Halobacillus litoralis</name>
    <dbReference type="NCBI Taxonomy" id="45668"/>
    <lineage>
        <taxon>Bacteria</taxon>
        <taxon>Bacillati</taxon>
        <taxon>Bacillota</taxon>
        <taxon>Bacilli</taxon>
        <taxon>Bacillales</taxon>
        <taxon>Bacillaceae</taxon>
        <taxon>Halobacillus</taxon>
    </lineage>
</organism>
<evidence type="ECO:0000256" key="4">
    <source>
        <dbReference type="ARBA" id="ARBA00022679"/>
    </source>
</evidence>
<evidence type="ECO:0000256" key="1">
    <source>
        <dbReference type="ARBA" id="ARBA00004236"/>
    </source>
</evidence>
<evidence type="ECO:0000256" key="8">
    <source>
        <dbReference type="ARBA" id="ARBA00037904"/>
    </source>
</evidence>
<dbReference type="InterPro" id="IPR001173">
    <property type="entry name" value="Glyco_trans_2-like"/>
</dbReference>
<proteinExistence type="inferred from homology"/>
<feature type="domain" description="Glycosyltransferase 2-like" evidence="12">
    <location>
        <begin position="43"/>
        <end position="215"/>
    </location>
</feature>
<dbReference type="OrthoDB" id="9800276at2"/>
<keyword evidence="2" id="KW-1003">Cell membrane</keyword>